<dbReference type="GO" id="GO:0016020">
    <property type="term" value="C:membrane"/>
    <property type="evidence" value="ECO:0007669"/>
    <property type="project" value="InterPro"/>
</dbReference>
<dbReference type="EMBL" id="OV696695">
    <property type="protein sequence ID" value="CAH1238502.1"/>
    <property type="molecule type" value="Genomic_DNA"/>
</dbReference>
<dbReference type="Gene3D" id="3.40.50.300">
    <property type="entry name" value="P-loop containing nucleotide triphosphate hydrolases"/>
    <property type="match status" value="6"/>
</dbReference>
<feature type="domain" description="IRG-type G" evidence="3">
    <location>
        <begin position="711"/>
        <end position="912"/>
    </location>
</feature>
<protein>
    <submittedName>
        <fullName evidence="4">IRGC protein</fullName>
    </submittedName>
</protein>
<dbReference type="InterPro" id="IPR030385">
    <property type="entry name" value="G_IRG_dom"/>
</dbReference>
<dbReference type="InterPro" id="IPR007743">
    <property type="entry name" value="Immunity-related_GTPase-like"/>
</dbReference>
<keyword evidence="2" id="KW-0812">Transmembrane</keyword>
<proteinExistence type="inferred from homology"/>
<feature type="domain" description="IRG-type G" evidence="3">
    <location>
        <begin position="1086"/>
        <end position="1295"/>
    </location>
</feature>
<name>A0A8J9YRA0_BRALA</name>
<evidence type="ECO:0000256" key="2">
    <source>
        <dbReference type="SAM" id="Phobius"/>
    </source>
</evidence>
<feature type="transmembrane region" description="Helical" evidence="2">
    <location>
        <begin position="1435"/>
        <end position="1456"/>
    </location>
</feature>
<evidence type="ECO:0000259" key="3">
    <source>
        <dbReference type="PROSITE" id="PS51716"/>
    </source>
</evidence>
<evidence type="ECO:0000313" key="4">
    <source>
        <dbReference type="EMBL" id="CAH1238502.1"/>
    </source>
</evidence>
<keyword evidence="2" id="KW-0472">Membrane</keyword>
<feature type="transmembrane region" description="Helical" evidence="2">
    <location>
        <begin position="1408"/>
        <end position="1429"/>
    </location>
</feature>
<dbReference type="PROSITE" id="PS51716">
    <property type="entry name" value="G_IRG"/>
    <property type="match status" value="4"/>
</dbReference>
<feature type="transmembrane region" description="Helical" evidence="2">
    <location>
        <begin position="390"/>
        <end position="410"/>
    </location>
</feature>
<dbReference type="OrthoDB" id="422720at2759"/>
<keyword evidence="5" id="KW-1185">Reference proteome</keyword>
<dbReference type="GO" id="GO:0005525">
    <property type="term" value="F:GTP binding"/>
    <property type="evidence" value="ECO:0007669"/>
    <property type="project" value="InterPro"/>
</dbReference>
<dbReference type="Pfam" id="PF05049">
    <property type="entry name" value="IIGP"/>
    <property type="match status" value="4"/>
</dbReference>
<organism evidence="4 5">
    <name type="scientific">Branchiostoma lanceolatum</name>
    <name type="common">Common lancelet</name>
    <name type="synonym">Amphioxus lanceolatum</name>
    <dbReference type="NCBI Taxonomy" id="7740"/>
    <lineage>
        <taxon>Eukaryota</taxon>
        <taxon>Metazoa</taxon>
        <taxon>Chordata</taxon>
        <taxon>Cephalochordata</taxon>
        <taxon>Leptocardii</taxon>
        <taxon>Amphioxiformes</taxon>
        <taxon>Branchiostomatidae</taxon>
        <taxon>Branchiostoma</taxon>
    </lineage>
</organism>
<evidence type="ECO:0000313" key="5">
    <source>
        <dbReference type="Proteomes" id="UP000838412"/>
    </source>
</evidence>
<feature type="domain" description="IRG-type G" evidence="3">
    <location>
        <begin position="1652"/>
        <end position="1847"/>
    </location>
</feature>
<feature type="transmembrane region" description="Helical" evidence="2">
    <location>
        <begin position="417"/>
        <end position="439"/>
    </location>
</feature>
<comment type="similarity">
    <text evidence="1">Belongs to the TRAFAC class dynamin-like GTPase superfamily. IRG family.</text>
</comment>
<accession>A0A8J9YRA0</accession>
<reference evidence="4" key="1">
    <citation type="submission" date="2022-01" db="EMBL/GenBank/DDBJ databases">
        <authorList>
            <person name="Braso-Vives M."/>
        </authorList>
    </citation>
    <scope>NUCLEOTIDE SEQUENCE</scope>
</reference>
<dbReference type="Proteomes" id="UP000838412">
    <property type="component" value="Chromosome 10"/>
</dbReference>
<gene>
    <name evidence="4" type="primary">IRGC</name>
    <name evidence="4" type="ORF">BLAG_LOCUS3087</name>
</gene>
<keyword evidence="2" id="KW-1133">Transmembrane helix</keyword>
<dbReference type="InterPro" id="IPR027417">
    <property type="entry name" value="P-loop_NTPase"/>
</dbReference>
<dbReference type="PANTHER" id="PTHR14143:SF1">
    <property type="entry name" value="IRG-TYPE G DOMAIN-CONTAINING PROTEIN"/>
    <property type="match status" value="1"/>
</dbReference>
<feature type="domain" description="IRG-type G" evidence="3">
    <location>
        <begin position="66"/>
        <end position="277"/>
    </location>
</feature>
<evidence type="ECO:0000256" key="1">
    <source>
        <dbReference type="ARBA" id="ARBA00005429"/>
    </source>
</evidence>
<sequence>MATNSNQQTPTDGNDCPLEVDQLTISEKHLSQDELDELERIRDDGTTDFEKVAHRMTLKIQESEHATVNIGIVGEAGAGKSTFINSFRGIKPGEEGAAEVSAFRHTTNDVTRYPVPDNQNIVLVDFPGVIFRNTGTRTDVVEEFNTKSYLDLYGAEMEECDVFLVFVTCRVSNNIIWIANEVRKMKKNVLFVRSKIDVDLANESRDNPKRFPKGTSPNTIEVRRFLEELRKVTTKELERLSYTEVKETTVFVICGLSDDVASGTFDMTNLRKAIYNTLAGDKKGVLINGLVEFATDMVHDKAEYLRSREVIAAAVANTVISATPIPGLGLALDIGILVGGYHRFKRALCLDKKSLRQLAAVGNKDYESLKKFVNRRLVLSEKIDAASGPLAIRAIIGGAATGVTLGAIACTTMAMRISLPLVGGILAAPASAALVVYIMRKMINEMEICAIELHEYAFGEEPSPANIGVLGKECSSRREFLNAIRGIRSSDLKPSISEKSSKKPKEHESSDNLVFMEFPNPQIKKSFFRDTLDEDGYRKTFGDDLKLCDVCLVFIDKEVTAETVAVAKIAKEKTKVLFVRVNEFHPSANQSGTSVISAFRKQLEKVKFSDIDMSDVFIISTEYDAVTQDIGETPALRRAIFKELQDADKTDRNVMYMSLDTLMLNDDDAGSITKSLADGLRGIEMLGQNQSDDVTDLIKSKEDCLPKWEQTTIRIGIISDNGAGTNTFISSFLGYREKVASRTAAGSGSTHTEYTSADPERPQNLTVVRFPAVSFAIGRPEDIKSRYMKCQVDNMKSCDVFIVLCGEAVVKETIWLAVQALEMDKKVLFVKSKFDLTTNNTTLKDGTRPQPDPSREQAVKKSMAAGIQEKLSAEGWSMTVKMDDIFLISGNWNNVKQGAYDMVRLRQAIIEPLDELQKQAFVMLCKDHSLRMIPTKSRLLKQMVWTQAVQSGALRPWSGLLVDTPIDLETIRESCEVYKRCFGLDEASLEDLAELAGINKECIRERMDNHQNAFKLVENNPEDSKDGITSSEDACHKEVKFTISEEHMSQAELDELTKTCDEGDGSADFEEMAERLTQRLQEAKYATVNIGIVGDAGAGKSTFINSFRGLRPTDEVAANVSAIRHTTNEATGYPVPDNQNIGLIDFPGVIFRKTSLGVAEEFDTKSYLDLYGAEMEKCDLFLIFVTGRVSNNIIWIAKEARKMEKNVLFVRSKIDIDLANESRDHPSRFPKGTSHNTLETQHFLEELRQATAQELNRLGYGVVKETRVFVISGVLADVASGKYDMSNLRTTICNTVSPDKKAVLITSLSDFAIDTVHDKAEYLKSREVIAAAVFSTLISAAPVPGLGITVDIGVLVAAYHRVKSGLSLNAKSLRRLAQLTKKDYNSLKKFVDRRLMLGERIKNASGPLALRAIVAATASGVTIASLAVTSLTLNIALPIVGGIIAAPASAALVVIVMREMINEMESCAVDLFKYAYGKDLEPAHIGILGKECSSRTEFLKSIRGIGSNDPGAADANETIKKPTECIASNNLVFVEFPSPQMKKTLFGRKINEEAYRKSFGEDLKQCDICLAFIDEDVTTEMITVAKMAREIANKVLFVWTVMDLSSDTLQLEEGDAGTILNSLPDGFSDEEMVELNQLDNMTDLSKILIHVPKNYLGIISDNGAGTNTFISSFLGYREKVASRTAAGSTQTEYTSSDPERPQNLTVIRFPAVSFAIGKPEDIKSRYKLCQANNMNSCDIFLVLCGEAVATETIWLTVEAMKMDKKVLFVKSKVDTLWTNGGPTPQQREAIMQSAKHSLADAIQNTFCAEGCITTVKLNDIFLISGKWENVMRGAFDMVRLRQAMIEELSDLQKQAFIMLCRDYSPGMIITKATLLKQMAWTQAVQSGALRTWSGRMVDTPVDLEKIRGSCEVYKRCLGLDEASLEDLGKLSATSKEYIQGCAEHYLPMSKGLLGTKDPLTPPSLRGLVSMVARNGSTLMTLELANYSFETAVNYASVFEGKAMHVVAYFLRKIISEQVDCAQALYEVLFLTK</sequence>
<dbReference type="PANTHER" id="PTHR14143">
    <property type="entry name" value="INTERFERON-INDUCIBLE GTPASE FAMILY MEMBER"/>
    <property type="match status" value="1"/>
</dbReference>
<dbReference type="SUPFAM" id="SSF52540">
    <property type="entry name" value="P-loop containing nucleoside triphosphate hydrolases"/>
    <property type="match status" value="2"/>
</dbReference>